<dbReference type="RefSeq" id="WP_242767265.1">
    <property type="nucleotide sequence ID" value="NZ_JALDAY010000007.1"/>
</dbReference>
<name>A0ABS9Y9V5_9ACTN</name>
<feature type="transmembrane region" description="Helical" evidence="2">
    <location>
        <begin position="307"/>
        <end position="326"/>
    </location>
</feature>
<feature type="transmembrane region" description="Helical" evidence="2">
    <location>
        <begin position="213"/>
        <end position="234"/>
    </location>
</feature>
<evidence type="ECO:0000313" key="3">
    <source>
        <dbReference type="EMBL" id="MCI3274008.1"/>
    </source>
</evidence>
<feature type="region of interest" description="Disordered" evidence="1">
    <location>
        <begin position="1"/>
        <end position="22"/>
    </location>
</feature>
<keyword evidence="2" id="KW-1133">Transmembrane helix</keyword>
<reference evidence="3" key="1">
    <citation type="submission" date="2022-03" db="EMBL/GenBank/DDBJ databases">
        <title>Streptomyces 7R015 and 7R016 isolated from Barleria lupulina in Thailand.</title>
        <authorList>
            <person name="Kanchanasin P."/>
            <person name="Phongsopitanun W."/>
            <person name="Tanasupawat S."/>
        </authorList>
    </citation>
    <scope>NUCLEOTIDE SEQUENCE</scope>
    <source>
        <strain evidence="3">7R015</strain>
    </source>
</reference>
<dbReference type="EMBL" id="JALDAY010000007">
    <property type="protein sequence ID" value="MCI3274008.1"/>
    <property type="molecule type" value="Genomic_DNA"/>
</dbReference>
<keyword evidence="2" id="KW-0812">Transmembrane</keyword>
<feature type="transmembrane region" description="Helical" evidence="2">
    <location>
        <begin position="267"/>
        <end position="286"/>
    </location>
</feature>
<feature type="compositionally biased region" description="Basic and acidic residues" evidence="1">
    <location>
        <begin position="150"/>
        <end position="166"/>
    </location>
</feature>
<feature type="transmembrane region" description="Helical" evidence="2">
    <location>
        <begin position="241"/>
        <end position="261"/>
    </location>
</feature>
<proteinExistence type="predicted"/>
<protein>
    <submittedName>
        <fullName evidence="3">Uncharacterized protein</fullName>
    </submittedName>
</protein>
<comment type="caution">
    <text evidence="3">The sequence shown here is derived from an EMBL/GenBank/DDBJ whole genome shotgun (WGS) entry which is preliminary data.</text>
</comment>
<sequence>MSTRSSSPQPNEPSITTAHEDPVSALVHAAVADRPLEEVARLITLLEQSPQYAQATVDALRAVGTDRSVEDVTRLAALLTRPPRDADSADEAIRAAAGSRPVEDVTRLMALLHRSPMEPHCGQEAARAAATARPVEELVELIGRLSEEREAQAARLEAEEPPRPYDEQEAYGDQPPPVPGVLPPPAPDFAPAIGDLRTPRRIARTPARPAARLQWPGLFAAAALLACAMLWFPLHRDGASLHAYGLALGLSTVCAAVSVLLTLRPGLTVLAVAVVVPALLAAAQLYEGRFHSARLSRALDLTLAPNWIAGLAAVCASLVALTALLVRLASQAPTVNAPARPLVGARRGAE</sequence>
<evidence type="ECO:0000256" key="2">
    <source>
        <dbReference type="SAM" id="Phobius"/>
    </source>
</evidence>
<keyword evidence="4" id="KW-1185">Reference proteome</keyword>
<gene>
    <name evidence="3" type="ORF">MQP27_23220</name>
</gene>
<keyword evidence="2" id="KW-0472">Membrane</keyword>
<dbReference type="Proteomes" id="UP001165269">
    <property type="component" value="Unassembled WGS sequence"/>
</dbReference>
<organism evidence="3 4">
    <name type="scientific">Streptomyces cylindrosporus</name>
    <dbReference type="NCBI Taxonomy" id="2927583"/>
    <lineage>
        <taxon>Bacteria</taxon>
        <taxon>Bacillati</taxon>
        <taxon>Actinomycetota</taxon>
        <taxon>Actinomycetes</taxon>
        <taxon>Kitasatosporales</taxon>
        <taxon>Streptomycetaceae</taxon>
        <taxon>Streptomyces</taxon>
    </lineage>
</organism>
<feature type="region of interest" description="Disordered" evidence="1">
    <location>
        <begin position="150"/>
        <end position="175"/>
    </location>
</feature>
<feature type="compositionally biased region" description="Polar residues" evidence="1">
    <location>
        <begin position="1"/>
        <end position="17"/>
    </location>
</feature>
<evidence type="ECO:0000256" key="1">
    <source>
        <dbReference type="SAM" id="MobiDB-lite"/>
    </source>
</evidence>
<accession>A0ABS9Y9V5</accession>
<evidence type="ECO:0000313" key="4">
    <source>
        <dbReference type="Proteomes" id="UP001165269"/>
    </source>
</evidence>